<proteinExistence type="predicted"/>
<dbReference type="AlphaFoldDB" id="A0A0E9VJM9"/>
<protein>
    <submittedName>
        <fullName evidence="1">Uncharacterized protein</fullName>
    </submittedName>
</protein>
<name>A0A0E9VJM9_ANGAN</name>
<evidence type="ECO:0000313" key="1">
    <source>
        <dbReference type="EMBL" id="JAH78247.1"/>
    </source>
</evidence>
<dbReference type="EMBL" id="GBXM01030330">
    <property type="protein sequence ID" value="JAH78247.1"/>
    <property type="molecule type" value="Transcribed_RNA"/>
</dbReference>
<sequence>MASKPIDFIHILKSGRDPVCTPKILNQSCAGLCVRT</sequence>
<organism evidence="1">
    <name type="scientific">Anguilla anguilla</name>
    <name type="common">European freshwater eel</name>
    <name type="synonym">Muraena anguilla</name>
    <dbReference type="NCBI Taxonomy" id="7936"/>
    <lineage>
        <taxon>Eukaryota</taxon>
        <taxon>Metazoa</taxon>
        <taxon>Chordata</taxon>
        <taxon>Craniata</taxon>
        <taxon>Vertebrata</taxon>
        <taxon>Euteleostomi</taxon>
        <taxon>Actinopterygii</taxon>
        <taxon>Neopterygii</taxon>
        <taxon>Teleostei</taxon>
        <taxon>Anguilliformes</taxon>
        <taxon>Anguillidae</taxon>
        <taxon>Anguilla</taxon>
    </lineage>
</organism>
<reference evidence="1" key="2">
    <citation type="journal article" date="2015" name="Fish Shellfish Immunol.">
        <title>Early steps in the European eel (Anguilla anguilla)-Vibrio vulnificus interaction in the gills: Role of the RtxA13 toxin.</title>
        <authorList>
            <person name="Callol A."/>
            <person name="Pajuelo D."/>
            <person name="Ebbesson L."/>
            <person name="Teles M."/>
            <person name="MacKenzie S."/>
            <person name="Amaro C."/>
        </authorList>
    </citation>
    <scope>NUCLEOTIDE SEQUENCE</scope>
</reference>
<reference evidence="1" key="1">
    <citation type="submission" date="2014-11" db="EMBL/GenBank/DDBJ databases">
        <authorList>
            <person name="Amaro Gonzalez C."/>
        </authorList>
    </citation>
    <scope>NUCLEOTIDE SEQUENCE</scope>
</reference>
<accession>A0A0E9VJM9</accession>